<sequence length="600" mass="67740">MLTLGEQWATFSVNSELSDVFYDDGCQKICTVKKENGYVVTVKGFKSQDELNFRIDDKGKIKVIKLSPDSQIASIQREGFSVEFLCFVGTYPAISVGTHFTQTTKLRSARILELHWITSNQILFVTNQVSGLELYQVNPAKGSAKFLKICNISLFWANYYAKSKLLIVASGISGSRLTPFLIQHNNIYRLAEFDVDFGCSNAKSTLLEREVFTASIYGSLYVLLFRYSLSDSSIVEVSMYKISGDNNVKSSLAHSLILGMTGPFALHVIDNIVIVHHQVSGSSFLFDIGLKNRISSEVSSHKAFAEVTLALSENLKQEFEGDISLYSPRWIMFPQNIVIETNAGFIATVSVHPERYESFVKDEFSESSIKYALIPDQYKSMIIDQSDLIGAVFLPALENSASNKQFLMHSMLQYLQNLQENNIDVLPFFLNEILVPTMVAALEFNCLQQLLQYRVIPDAKQLAFFLLSHEAKHGPLVQFAVDMLARLGTAAEEIVEVLLSKGHVVEAIRLSYLETSSTSDKINLMKLLEYAWKENRQIQYAVFMYCKKQISLRNHNFTDYEQFSHYLLHFNGLFNAKELEDAKRASQFAILPRDDCGSGT</sequence>
<evidence type="ECO:0000313" key="4">
    <source>
        <dbReference type="WBParaSite" id="SMUV_0000890701-mRNA-1"/>
    </source>
</evidence>
<proteinExistence type="predicted"/>
<dbReference type="STRING" id="451379.A0A0N5AVI7"/>
<evidence type="ECO:0000313" key="3">
    <source>
        <dbReference type="Proteomes" id="UP000046393"/>
    </source>
</evidence>
<dbReference type="AlphaFoldDB" id="A0A0N5AVI7"/>
<dbReference type="Proteomes" id="UP000046393">
    <property type="component" value="Unplaced"/>
</dbReference>
<dbReference type="WBParaSite" id="SMUV_0000890701-mRNA-1">
    <property type="protein sequence ID" value="SMUV_0000890701-mRNA-1"/>
    <property type="gene ID" value="SMUV_0000890701"/>
</dbReference>
<dbReference type="Pfam" id="PF07035">
    <property type="entry name" value="RMC1_C"/>
    <property type="match status" value="1"/>
</dbReference>
<organism evidence="3 4">
    <name type="scientific">Syphacia muris</name>
    <dbReference type="NCBI Taxonomy" id="451379"/>
    <lineage>
        <taxon>Eukaryota</taxon>
        <taxon>Metazoa</taxon>
        <taxon>Ecdysozoa</taxon>
        <taxon>Nematoda</taxon>
        <taxon>Chromadorea</taxon>
        <taxon>Rhabditida</taxon>
        <taxon>Spirurina</taxon>
        <taxon>Oxyuridomorpha</taxon>
        <taxon>Oxyuroidea</taxon>
        <taxon>Oxyuridae</taxon>
        <taxon>Syphacia</taxon>
    </lineage>
</organism>
<feature type="domain" description="Regulator of MON1-CCZ1 complex N-terminal" evidence="2">
    <location>
        <begin position="20"/>
        <end position="142"/>
    </location>
</feature>
<dbReference type="InterPro" id="IPR040371">
    <property type="entry name" value="RMC1"/>
</dbReference>
<dbReference type="GO" id="GO:0035658">
    <property type="term" value="C:Mon1-Ccz1 complex"/>
    <property type="evidence" value="ECO:0007669"/>
    <property type="project" value="InterPro"/>
</dbReference>
<name>A0A0N5AVI7_9BILA</name>
<reference evidence="4" key="1">
    <citation type="submission" date="2017-02" db="UniProtKB">
        <authorList>
            <consortium name="WormBaseParasite"/>
        </authorList>
    </citation>
    <scope>IDENTIFICATION</scope>
</reference>
<dbReference type="PANTHER" id="PTHR12897">
    <property type="entry name" value="COLON CANCER-ASSOCIATED PROTEIN MIC1"/>
    <property type="match status" value="1"/>
</dbReference>
<dbReference type="InterPro" id="IPR009755">
    <property type="entry name" value="RMC1_C"/>
</dbReference>
<keyword evidence="3" id="KW-1185">Reference proteome</keyword>
<dbReference type="PANTHER" id="PTHR12897:SF4">
    <property type="entry name" value="REGULATOR OF MON1-CCZ1 COMPLEX"/>
    <property type="match status" value="1"/>
</dbReference>
<dbReference type="GO" id="GO:0005765">
    <property type="term" value="C:lysosomal membrane"/>
    <property type="evidence" value="ECO:0007669"/>
    <property type="project" value="TreeGrafter"/>
</dbReference>
<dbReference type="Pfam" id="PF21029">
    <property type="entry name" value="RMC1_N"/>
    <property type="match status" value="1"/>
</dbReference>
<evidence type="ECO:0000259" key="2">
    <source>
        <dbReference type="Pfam" id="PF21029"/>
    </source>
</evidence>
<feature type="domain" description="Mic1" evidence="1">
    <location>
        <begin position="366"/>
        <end position="553"/>
    </location>
</feature>
<protein>
    <submittedName>
        <fullName evidence="4">Mic1 domain-containing protein</fullName>
    </submittedName>
</protein>
<accession>A0A0N5AVI7</accession>
<dbReference type="InterPro" id="IPR049040">
    <property type="entry name" value="RMC1_N"/>
</dbReference>
<dbReference type="GO" id="GO:0010506">
    <property type="term" value="P:regulation of autophagy"/>
    <property type="evidence" value="ECO:0007669"/>
    <property type="project" value="InterPro"/>
</dbReference>
<evidence type="ECO:0000259" key="1">
    <source>
        <dbReference type="Pfam" id="PF07035"/>
    </source>
</evidence>
<dbReference type="GO" id="GO:0031902">
    <property type="term" value="C:late endosome membrane"/>
    <property type="evidence" value="ECO:0007669"/>
    <property type="project" value="TreeGrafter"/>
</dbReference>